<evidence type="ECO:0000256" key="2">
    <source>
        <dbReference type="ARBA" id="ARBA00017294"/>
    </source>
</evidence>
<comment type="caution">
    <text evidence="4">The sequence shown here is derived from an EMBL/GenBank/DDBJ whole genome shotgun (WGS) entry which is preliminary data.</text>
</comment>
<organism evidence="4 5">
    <name type="scientific">Timema podura</name>
    <name type="common">Walking stick</name>
    <dbReference type="NCBI Taxonomy" id="61482"/>
    <lineage>
        <taxon>Eukaryota</taxon>
        <taxon>Metazoa</taxon>
        <taxon>Ecdysozoa</taxon>
        <taxon>Arthropoda</taxon>
        <taxon>Hexapoda</taxon>
        <taxon>Insecta</taxon>
        <taxon>Pterygota</taxon>
        <taxon>Neoptera</taxon>
        <taxon>Polyneoptera</taxon>
        <taxon>Phasmatodea</taxon>
        <taxon>Timematodea</taxon>
        <taxon>Timematoidea</taxon>
        <taxon>Timematidae</taxon>
        <taxon>Timema</taxon>
    </lineage>
</organism>
<proteinExistence type="inferred from homology"/>
<name>A0ABN7NSN7_TIMPD</name>
<feature type="domain" description="Kri1-like C-terminal" evidence="3">
    <location>
        <begin position="105"/>
        <end position="151"/>
    </location>
</feature>
<sequence length="159" mass="18783">MDCDYDPKAQFQKELIESTRRRKKGRRRSKLAQLLAKKKPVFEPNERTFDEYVNEYYKMDFEDVIGDLPCRFKYRNVVPNSFGLTTDEVGSTMFYLNNFYSNIIKILSAKDKELNQWVSLGKAVQYRPETKELYDVKAYQNKAKNIKLKEKCLASLYSG</sequence>
<dbReference type="InterPro" id="IPR024626">
    <property type="entry name" value="Kri1-like_C"/>
</dbReference>
<dbReference type="Pfam" id="PF12936">
    <property type="entry name" value="Kri1_C"/>
    <property type="match status" value="2"/>
</dbReference>
<dbReference type="PANTHER" id="PTHR14490">
    <property type="entry name" value="ZINC FINGER, ZZ TYPE"/>
    <property type="match status" value="1"/>
</dbReference>
<reference evidence="4" key="1">
    <citation type="submission" date="2021-03" db="EMBL/GenBank/DDBJ databases">
        <authorList>
            <person name="Tran Van P."/>
        </authorList>
    </citation>
    <scope>NUCLEOTIDE SEQUENCE</scope>
</reference>
<dbReference type="EMBL" id="CAJPIN010008085">
    <property type="protein sequence ID" value="CAG2058838.1"/>
    <property type="molecule type" value="Genomic_DNA"/>
</dbReference>
<dbReference type="InterPro" id="IPR018034">
    <property type="entry name" value="Kri1"/>
</dbReference>
<evidence type="ECO:0000256" key="1">
    <source>
        <dbReference type="ARBA" id="ARBA00007473"/>
    </source>
</evidence>
<dbReference type="Proteomes" id="UP001153148">
    <property type="component" value="Unassembled WGS sequence"/>
</dbReference>
<accession>A0ABN7NSN7</accession>
<dbReference type="PANTHER" id="PTHR14490:SF5">
    <property type="entry name" value="PROTEIN KRI1 HOMOLOG"/>
    <property type="match status" value="1"/>
</dbReference>
<protein>
    <recommendedName>
        <fullName evidence="2">Protein KRI1 homolog</fullName>
    </recommendedName>
</protein>
<comment type="similarity">
    <text evidence="1">Belongs to the KRI1 family.</text>
</comment>
<evidence type="ECO:0000313" key="5">
    <source>
        <dbReference type="Proteomes" id="UP001153148"/>
    </source>
</evidence>
<evidence type="ECO:0000313" key="4">
    <source>
        <dbReference type="EMBL" id="CAG2058838.1"/>
    </source>
</evidence>
<evidence type="ECO:0000259" key="3">
    <source>
        <dbReference type="Pfam" id="PF12936"/>
    </source>
</evidence>
<keyword evidence="5" id="KW-1185">Reference proteome</keyword>
<feature type="domain" description="Kri1-like C-terminal" evidence="3">
    <location>
        <begin position="48"/>
        <end position="89"/>
    </location>
</feature>
<gene>
    <name evidence="4" type="ORF">TPAB3V08_LOCUS5805</name>
</gene>